<dbReference type="Proteomes" id="UP001595847">
    <property type="component" value="Unassembled WGS sequence"/>
</dbReference>
<dbReference type="EMBL" id="JBHSBH010000009">
    <property type="protein sequence ID" value="MFC3997199.1"/>
    <property type="molecule type" value="Genomic_DNA"/>
</dbReference>
<dbReference type="RefSeq" id="WP_378533936.1">
    <property type="nucleotide sequence ID" value="NZ_JBHSBH010000009.1"/>
</dbReference>
<comment type="caution">
    <text evidence="2">The sequence shown here is derived from an EMBL/GenBank/DDBJ whole genome shotgun (WGS) entry which is preliminary data.</text>
</comment>
<protein>
    <submittedName>
        <fullName evidence="2">Uncharacterized protein</fullName>
    </submittedName>
</protein>
<gene>
    <name evidence="2" type="ORF">ACFOVU_14795</name>
</gene>
<evidence type="ECO:0000256" key="1">
    <source>
        <dbReference type="SAM" id="MobiDB-lite"/>
    </source>
</evidence>
<sequence length="78" mass="8639">MTTSDPQQGAPRTGEGEEVSLEAAEADLTEQRSVVRDEATDPDWLEDTDLEDDIEVPEADAVEQAQEVTGEEVDEEYR</sequence>
<feature type="region of interest" description="Disordered" evidence="1">
    <location>
        <begin position="1"/>
        <end position="78"/>
    </location>
</feature>
<keyword evidence="3" id="KW-1185">Reference proteome</keyword>
<accession>A0ABV8FP91</accession>
<reference evidence="3" key="1">
    <citation type="journal article" date="2019" name="Int. J. Syst. Evol. Microbiol.">
        <title>The Global Catalogue of Microorganisms (GCM) 10K type strain sequencing project: providing services to taxonomists for standard genome sequencing and annotation.</title>
        <authorList>
            <consortium name="The Broad Institute Genomics Platform"/>
            <consortium name="The Broad Institute Genome Sequencing Center for Infectious Disease"/>
            <person name="Wu L."/>
            <person name="Ma J."/>
        </authorList>
    </citation>
    <scope>NUCLEOTIDE SEQUENCE [LARGE SCALE GENOMIC DNA]</scope>
    <source>
        <strain evidence="3">TBRC 1826</strain>
    </source>
</reference>
<feature type="compositionally biased region" description="Acidic residues" evidence="1">
    <location>
        <begin position="69"/>
        <end position="78"/>
    </location>
</feature>
<evidence type="ECO:0000313" key="2">
    <source>
        <dbReference type="EMBL" id="MFC3997199.1"/>
    </source>
</evidence>
<evidence type="ECO:0000313" key="3">
    <source>
        <dbReference type="Proteomes" id="UP001595847"/>
    </source>
</evidence>
<feature type="compositionally biased region" description="Acidic residues" evidence="1">
    <location>
        <begin position="16"/>
        <end position="28"/>
    </location>
</feature>
<feature type="compositionally biased region" description="Acidic residues" evidence="1">
    <location>
        <begin position="40"/>
        <end position="61"/>
    </location>
</feature>
<name>A0ABV8FP91_9ACTN</name>
<feature type="compositionally biased region" description="Basic and acidic residues" evidence="1">
    <location>
        <begin position="29"/>
        <end position="39"/>
    </location>
</feature>
<proteinExistence type="predicted"/>
<organism evidence="2 3">
    <name type="scientific">Nocardiopsis sediminis</name>
    <dbReference type="NCBI Taxonomy" id="1778267"/>
    <lineage>
        <taxon>Bacteria</taxon>
        <taxon>Bacillati</taxon>
        <taxon>Actinomycetota</taxon>
        <taxon>Actinomycetes</taxon>
        <taxon>Streptosporangiales</taxon>
        <taxon>Nocardiopsidaceae</taxon>
        <taxon>Nocardiopsis</taxon>
    </lineage>
</organism>